<dbReference type="AlphaFoldDB" id="A0A1E1JRQ5"/>
<dbReference type="Gene3D" id="2.130.10.10">
    <property type="entry name" value="YVTN repeat-like/Quinoprotein amine dehydrogenase"/>
    <property type="match status" value="2"/>
</dbReference>
<dbReference type="PROSITE" id="PS50082">
    <property type="entry name" value="WD_REPEATS_2"/>
    <property type="match status" value="2"/>
</dbReference>
<evidence type="ECO:0000256" key="1">
    <source>
        <dbReference type="ARBA" id="ARBA00022574"/>
    </source>
</evidence>
<dbReference type="Pfam" id="PF00400">
    <property type="entry name" value="WD40"/>
    <property type="match status" value="3"/>
</dbReference>
<dbReference type="OrthoDB" id="6262491at2759"/>
<dbReference type="FunFam" id="2.130.10.10:FF:001196">
    <property type="entry name" value="WD repeat protein (AFU_orthologue AFUA_1G12380)"/>
    <property type="match status" value="1"/>
</dbReference>
<accession>A0A1E1JRQ5</accession>
<evidence type="ECO:0000313" key="5">
    <source>
        <dbReference type="Proteomes" id="UP000178912"/>
    </source>
</evidence>
<dbReference type="PANTHER" id="PTHR19848:SF8">
    <property type="entry name" value="F-BOX AND WD REPEAT DOMAIN CONTAINING 7"/>
    <property type="match status" value="1"/>
</dbReference>
<dbReference type="Proteomes" id="UP000178912">
    <property type="component" value="Unassembled WGS sequence"/>
</dbReference>
<gene>
    <name evidence="4" type="ORF">RAG0_00238</name>
</gene>
<dbReference type="SUPFAM" id="SSF50978">
    <property type="entry name" value="WD40 repeat-like"/>
    <property type="match status" value="1"/>
</dbReference>
<keyword evidence="5" id="KW-1185">Reference proteome</keyword>
<keyword evidence="1 3" id="KW-0853">WD repeat</keyword>
<dbReference type="InterPro" id="IPR036322">
    <property type="entry name" value="WD40_repeat_dom_sf"/>
</dbReference>
<evidence type="ECO:0000256" key="2">
    <source>
        <dbReference type="ARBA" id="ARBA00022737"/>
    </source>
</evidence>
<dbReference type="PANTHER" id="PTHR19848">
    <property type="entry name" value="WD40 REPEAT PROTEIN"/>
    <property type="match status" value="1"/>
</dbReference>
<feature type="repeat" description="WD" evidence="3">
    <location>
        <begin position="120"/>
        <end position="163"/>
    </location>
</feature>
<feature type="repeat" description="WD" evidence="3">
    <location>
        <begin position="275"/>
        <end position="314"/>
    </location>
</feature>
<dbReference type="PROSITE" id="PS00678">
    <property type="entry name" value="WD_REPEATS_1"/>
    <property type="match status" value="1"/>
</dbReference>
<evidence type="ECO:0000256" key="3">
    <source>
        <dbReference type="PROSITE-ProRule" id="PRU00221"/>
    </source>
</evidence>
<keyword evidence="2" id="KW-0677">Repeat</keyword>
<dbReference type="InterPro" id="IPR019775">
    <property type="entry name" value="WD40_repeat_CS"/>
</dbReference>
<protein>
    <submittedName>
        <fullName evidence="4">Related to TRANSCRIPTIONAL REPRESSOR RCO-1</fullName>
    </submittedName>
</protein>
<evidence type="ECO:0000313" key="4">
    <source>
        <dbReference type="EMBL" id="CZS88498.1"/>
    </source>
</evidence>
<name>A0A1E1JRQ5_9HELO</name>
<sequence length="395" mass="43618">MSASDDPGHFFQTDASESIRARRAAKSGNRYGDPIVLQSKILSCVPDPFSSISIYIAESAGCVRKINLETRKTAIAYKGPKSPVTSVAIGGKGGAILFGGCWDKDIWSWDRESGTPARRFKGHSDFVKAIICVRLGGKDILISGGADKKIFVWDTATGERLHTLRDKSDTMMALQDLAIDPEESTESEIVLVSSSSDPHIRRWRISLASAEQILDSAPETEALKNPAKSTILEHETSVYRVRFFGNDEDSDLWTASADGTAKCLSRAKNWTTEETYEHGDYIRDVVVTDDWVVTTGRDEDVKVWDRATGKLCHIYDGHYQEVTGLLLLGENKVASVSIDGTIRTWGLSKPDLEKAKIEVEARQKVVVEEKAQPKNGLLTAEEEAELAELMDFDDE</sequence>
<proteinExistence type="predicted"/>
<organism evidence="4 5">
    <name type="scientific">Rhynchosporium agropyri</name>
    <dbReference type="NCBI Taxonomy" id="914238"/>
    <lineage>
        <taxon>Eukaryota</taxon>
        <taxon>Fungi</taxon>
        <taxon>Dikarya</taxon>
        <taxon>Ascomycota</taxon>
        <taxon>Pezizomycotina</taxon>
        <taxon>Leotiomycetes</taxon>
        <taxon>Helotiales</taxon>
        <taxon>Ploettnerulaceae</taxon>
        <taxon>Rhynchosporium</taxon>
    </lineage>
</organism>
<reference evidence="5" key="1">
    <citation type="submission" date="2016-03" db="EMBL/GenBank/DDBJ databases">
        <authorList>
            <person name="Guldener U."/>
        </authorList>
    </citation>
    <scope>NUCLEOTIDE SEQUENCE [LARGE SCALE GENOMIC DNA]</scope>
    <source>
        <strain evidence="5">04CH-RAC-A.6.1</strain>
    </source>
</reference>
<dbReference type="InterPro" id="IPR001680">
    <property type="entry name" value="WD40_rpt"/>
</dbReference>
<dbReference type="SMART" id="SM00320">
    <property type="entry name" value="WD40"/>
    <property type="match status" value="6"/>
</dbReference>
<dbReference type="InterPro" id="IPR015943">
    <property type="entry name" value="WD40/YVTN_repeat-like_dom_sf"/>
</dbReference>
<dbReference type="EMBL" id="FJUX01000001">
    <property type="protein sequence ID" value="CZS88498.1"/>
    <property type="molecule type" value="Genomic_DNA"/>
</dbReference>